<proteinExistence type="predicted"/>
<comment type="caution">
    <text evidence="1">The sequence shown here is derived from an EMBL/GenBank/DDBJ whole genome shotgun (WGS) entry which is preliminary data.</text>
</comment>
<dbReference type="STRING" id="1423796.FC24_GL000994"/>
<dbReference type="RefSeq" id="WP_057873629.1">
    <property type="nucleotide sequence ID" value="NZ_AYYI01000026.1"/>
</dbReference>
<dbReference type="AlphaFoldDB" id="A0A0R2D3X9"/>
<evidence type="ECO:0000313" key="2">
    <source>
        <dbReference type="Proteomes" id="UP000051638"/>
    </source>
</evidence>
<evidence type="ECO:0000313" key="1">
    <source>
        <dbReference type="EMBL" id="KRM98760.1"/>
    </source>
</evidence>
<gene>
    <name evidence="1" type="ORF">FC24_GL000994</name>
</gene>
<dbReference type="EMBL" id="AYYI01000026">
    <property type="protein sequence ID" value="KRM98760.1"/>
    <property type="molecule type" value="Genomic_DNA"/>
</dbReference>
<accession>A0A0R2D3X9</accession>
<keyword evidence="2" id="KW-1185">Reference proteome</keyword>
<dbReference type="Proteomes" id="UP000051638">
    <property type="component" value="Unassembled WGS sequence"/>
</dbReference>
<dbReference type="PATRIC" id="fig|1423796.3.peg.1015"/>
<dbReference type="OrthoDB" id="2299076at2"/>
<name>A0A0R2D3X9_9LACO</name>
<organism evidence="1 2">
    <name type="scientific">Loigolactobacillus rennini DSM 20253</name>
    <dbReference type="NCBI Taxonomy" id="1423796"/>
    <lineage>
        <taxon>Bacteria</taxon>
        <taxon>Bacillati</taxon>
        <taxon>Bacillota</taxon>
        <taxon>Bacilli</taxon>
        <taxon>Lactobacillales</taxon>
        <taxon>Lactobacillaceae</taxon>
        <taxon>Loigolactobacillus</taxon>
    </lineage>
</organism>
<sequence length="117" mass="13243">MTKRKLTFNDDTTVTINPRISIKKLREFQRQKLLPASLLEAFINADKDPQKMEPYLINSVWIAYLNANPTTNMTQAEFEDKIGLDFALFGEVLTEMVGGTAKADAKMAQGFKRATKK</sequence>
<reference evidence="1 2" key="1">
    <citation type="journal article" date="2015" name="Genome Announc.">
        <title>Expanding the biotechnology potential of lactobacilli through comparative genomics of 213 strains and associated genera.</title>
        <authorList>
            <person name="Sun Z."/>
            <person name="Harris H.M."/>
            <person name="McCann A."/>
            <person name="Guo C."/>
            <person name="Argimon S."/>
            <person name="Zhang W."/>
            <person name="Yang X."/>
            <person name="Jeffery I.B."/>
            <person name="Cooney J.C."/>
            <person name="Kagawa T.F."/>
            <person name="Liu W."/>
            <person name="Song Y."/>
            <person name="Salvetti E."/>
            <person name="Wrobel A."/>
            <person name="Rasinkangas P."/>
            <person name="Parkhill J."/>
            <person name="Rea M.C."/>
            <person name="O'Sullivan O."/>
            <person name="Ritari J."/>
            <person name="Douillard F.P."/>
            <person name="Paul Ross R."/>
            <person name="Yang R."/>
            <person name="Briner A.E."/>
            <person name="Felis G.E."/>
            <person name="de Vos W.M."/>
            <person name="Barrangou R."/>
            <person name="Klaenhammer T.R."/>
            <person name="Caufield P.W."/>
            <person name="Cui Y."/>
            <person name="Zhang H."/>
            <person name="O'Toole P.W."/>
        </authorList>
    </citation>
    <scope>NUCLEOTIDE SEQUENCE [LARGE SCALE GENOMIC DNA]</scope>
    <source>
        <strain evidence="1 2">DSM 20253</strain>
    </source>
</reference>
<protein>
    <submittedName>
        <fullName evidence="1">Uncharacterized protein</fullName>
    </submittedName>
</protein>